<dbReference type="EMBL" id="CDSF01000002">
    <property type="protein sequence ID" value="CEO94926.1"/>
    <property type="molecule type" value="Genomic_DNA"/>
</dbReference>
<evidence type="ECO:0000256" key="3">
    <source>
        <dbReference type="ARBA" id="ARBA00023274"/>
    </source>
</evidence>
<dbReference type="Pfam" id="PF01783">
    <property type="entry name" value="Ribosomal_L32p"/>
    <property type="match status" value="1"/>
</dbReference>
<dbReference type="GO" id="GO:0003735">
    <property type="term" value="F:structural constituent of ribosome"/>
    <property type="evidence" value="ECO:0007669"/>
    <property type="project" value="InterPro"/>
</dbReference>
<evidence type="ECO:0008006" key="6">
    <source>
        <dbReference type="Google" id="ProtNLM"/>
    </source>
</evidence>
<keyword evidence="3" id="KW-0687">Ribonucleoprotein</keyword>
<name>A0A0G4II65_PLABS</name>
<reference evidence="4 5" key="1">
    <citation type="submission" date="2015-02" db="EMBL/GenBank/DDBJ databases">
        <authorList>
            <person name="Chooi Y.-H."/>
        </authorList>
    </citation>
    <scope>NUCLEOTIDE SEQUENCE [LARGE SCALE GENOMIC DNA]</scope>
    <source>
        <strain evidence="4">E3</strain>
    </source>
</reference>
<evidence type="ECO:0000256" key="2">
    <source>
        <dbReference type="ARBA" id="ARBA00022980"/>
    </source>
</evidence>
<keyword evidence="2" id="KW-0689">Ribosomal protein</keyword>
<evidence type="ECO:0000313" key="5">
    <source>
        <dbReference type="Proteomes" id="UP000039324"/>
    </source>
</evidence>
<dbReference type="InterPro" id="IPR011332">
    <property type="entry name" value="Ribosomal_zn-bd"/>
</dbReference>
<protein>
    <recommendedName>
        <fullName evidence="6">50S ribosomal protein L32</fullName>
    </recommendedName>
</protein>
<evidence type="ECO:0000256" key="1">
    <source>
        <dbReference type="ARBA" id="ARBA00008560"/>
    </source>
</evidence>
<dbReference type="AlphaFoldDB" id="A0A0G4II65"/>
<comment type="similarity">
    <text evidence="1">Belongs to the bacterial ribosomal protein bL32 family.</text>
</comment>
<sequence length="103" mass="11651">MMLSMLVTGRRGLRMISSMARPVGVLPITVEDLEEMACPKKKVSVFKRRLRVAGHRAQRGLEHKPYKICKSCGAAVEMHYLCMPCVNNHARYHKENNNASSSH</sequence>
<dbReference type="GO" id="GO:0006412">
    <property type="term" value="P:translation"/>
    <property type="evidence" value="ECO:0007669"/>
    <property type="project" value="InterPro"/>
</dbReference>
<dbReference type="Proteomes" id="UP000039324">
    <property type="component" value="Unassembled WGS sequence"/>
</dbReference>
<keyword evidence="5" id="KW-1185">Reference proteome</keyword>
<dbReference type="SUPFAM" id="SSF57829">
    <property type="entry name" value="Zn-binding ribosomal proteins"/>
    <property type="match status" value="1"/>
</dbReference>
<dbReference type="GO" id="GO:0015934">
    <property type="term" value="C:large ribosomal subunit"/>
    <property type="evidence" value="ECO:0007669"/>
    <property type="project" value="InterPro"/>
</dbReference>
<proteinExistence type="inferred from homology"/>
<accession>A0A0G4II65</accession>
<dbReference type="InterPro" id="IPR002677">
    <property type="entry name" value="Ribosomal_bL32"/>
</dbReference>
<organism evidence="4 5">
    <name type="scientific">Plasmodiophora brassicae</name>
    <name type="common">Clubroot disease agent</name>
    <dbReference type="NCBI Taxonomy" id="37360"/>
    <lineage>
        <taxon>Eukaryota</taxon>
        <taxon>Sar</taxon>
        <taxon>Rhizaria</taxon>
        <taxon>Endomyxa</taxon>
        <taxon>Phytomyxea</taxon>
        <taxon>Plasmodiophorida</taxon>
        <taxon>Plasmodiophoridae</taxon>
        <taxon>Plasmodiophora</taxon>
    </lineage>
</organism>
<gene>
    <name evidence="4" type="ORF">PBRA_003739</name>
</gene>
<evidence type="ECO:0000313" key="4">
    <source>
        <dbReference type="EMBL" id="CEO94926.1"/>
    </source>
</evidence>